<accession>A0A6A6HZF3</accession>
<dbReference type="RefSeq" id="XP_033678293.1">
    <property type="nucleotide sequence ID" value="XM_033834490.1"/>
</dbReference>
<reference evidence="1" key="1">
    <citation type="journal article" date="2020" name="Stud. Mycol.">
        <title>101 Dothideomycetes genomes: a test case for predicting lifestyles and emergence of pathogens.</title>
        <authorList>
            <person name="Haridas S."/>
            <person name="Albert R."/>
            <person name="Binder M."/>
            <person name="Bloem J."/>
            <person name="Labutti K."/>
            <person name="Salamov A."/>
            <person name="Andreopoulos B."/>
            <person name="Baker S."/>
            <person name="Barry K."/>
            <person name="Bills G."/>
            <person name="Bluhm B."/>
            <person name="Cannon C."/>
            <person name="Castanera R."/>
            <person name="Culley D."/>
            <person name="Daum C."/>
            <person name="Ezra D."/>
            <person name="Gonzalez J."/>
            <person name="Henrissat B."/>
            <person name="Kuo A."/>
            <person name="Liang C."/>
            <person name="Lipzen A."/>
            <person name="Lutzoni F."/>
            <person name="Magnuson J."/>
            <person name="Mondo S."/>
            <person name="Nolan M."/>
            <person name="Ohm R."/>
            <person name="Pangilinan J."/>
            <person name="Park H.-J."/>
            <person name="Ramirez L."/>
            <person name="Alfaro M."/>
            <person name="Sun H."/>
            <person name="Tritt A."/>
            <person name="Yoshinaga Y."/>
            <person name="Zwiers L.-H."/>
            <person name="Turgeon B."/>
            <person name="Goodwin S."/>
            <person name="Spatafora J."/>
            <person name="Crous P."/>
            <person name="Grigoriev I."/>
        </authorList>
    </citation>
    <scope>NUCLEOTIDE SEQUENCE</scope>
    <source>
        <strain evidence="1">CBS 122368</strain>
    </source>
</reference>
<gene>
    <name evidence="1" type="ORF">BU26DRAFT_581404</name>
</gene>
<dbReference type="AlphaFoldDB" id="A0A6A6HZF3"/>
<organism evidence="1 2">
    <name type="scientific">Trematosphaeria pertusa</name>
    <dbReference type="NCBI Taxonomy" id="390896"/>
    <lineage>
        <taxon>Eukaryota</taxon>
        <taxon>Fungi</taxon>
        <taxon>Dikarya</taxon>
        <taxon>Ascomycota</taxon>
        <taxon>Pezizomycotina</taxon>
        <taxon>Dothideomycetes</taxon>
        <taxon>Pleosporomycetidae</taxon>
        <taxon>Pleosporales</taxon>
        <taxon>Massarineae</taxon>
        <taxon>Trematosphaeriaceae</taxon>
        <taxon>Trematosphaeria</taxon>
    </lineage>
</organism>
<proteinExistence type="predicted"/>
<evidence type="ECO:0000313" key="2">
    <source>
        <dbReference type="Proteomes" id="UP000800094"/>
    </source>
</evidence>
<evidence type="ECO:0000313" key="1">
    <source>
        <dbReference type="EMBL" id="KAF2243289.1"/>
    </source>
</evidence>
<keyword evidence="2" id="KW-1185">Reference proteome</keyword>
<sequence length="183" mass="20838">MRNGDATVTIACLCLRSHCCLTDTKAHQLDTRLATPSDLKLQSQANKPGSYSYSYLVRSKIIANEPNVALLRYLKPKHRGERELGHEAREGMRGAEGIERSLIDYVYGGETEDPGEEMARLIGDVERFRTQSPQSEKKEEEEAAIEKRIRKELEKILKWCERTFGDAAWLDASEAWVEHSEEV</sequence>
<dbReference type="GeneID" id="54587820"/>
<protein>
    <submittedName>
        <fullName evidence="1">Uncharacterized protein</fullName>
    </submittedName>
</protein>
<dbReference type="OrthoDB" id="2306919at2759"/>
<dbReference type="Proteomes" id="UP000800094">
    <property type="component" value="Unassembled WGS sequence"/>
</dbReference>
<name>A0A6A6HZF3_9PLEO</name>
<dbReference type="EMBL" id="ML987205">
    <property type="protein sequence ID" value="KAF2243289.1"/>
    <property type="molecule type" value="Genomic_DNA"/>
</dbReference>